<feature type="domain" description="CBM3" evidence="4">
    <location>
        <begin position="574"/>
        <end position="726"/>
    </location>
</feature>
<evidence type="ECO:0000256" key="1">
    <source>
        <dbReference type="RuleBase" id="RU361186"/>
    </source>
</evidence>
<name>A0A3S8RTN0_9BACL</name>
<comment type="similarity">
    <text evidence="1">Belongs to the glycosyl hydrolase family 6.</text>
</comment>
<feature type="region of interest" description="Disordered" evidence="2">
    <location>
        <begin position="553"/>
        <end position="576"/>
    </location>
</feature>
<dbReference type="SUPFAM" id="SSF51989">
    <property type="entry name" value="Glycosyl hydrolases family 6, cellulases"/>
    <property type="match status" value="1"/>
</dbReference>
<dbReference type="AlphaFoldDB" id="A0A3S8RTN0"/>
<evidence type="ECO:0000259" key="4">
    <source>
        <dbReference type="PROSITE" id="PS51172"/>
    </source>
</evidence>
<dbReference type="SUPFAM" id="SSF49384">
    <property type="entry name" value="Carbohydrate-binding domain"/>
    <property type="match status" value="1"/>
</dbReference>
<evidence type="ECO:0000313" key="5">
    <source>
        <dbReference type="EMBL" id="AZK46485.1"/>
    </source>
</evidence>
<dbReference type="InterPro" id="IPR036116">
    <property type="entry name" value="FN3_sf"/>
</dbReference>
<sequence>MIKYLPKRTAMLALISALVVTMFTPFGSQRAQAAEAHVDNPYVGATKYINPDYATLIDSSIAQVSDNTLKAKMETVKSYNTYVWLDRIAAIYGGEDNGNRRSLEGHLDAALAQKQGNTPIVAEFVIYDLPGRDCHALASNGELPLTQAGLQTYKTDYIDVIADIFSNPKYQDIRIVTVVEPDSLPNLVTNLSNPACAAASSTGIYVDAIKYTLNKLAVIPNVYTYLDIGHSGWLGWDDNRQGAIQLYTQVAQATDAGFASIDGFALNTANTTPLVEPNLPDPNLNVNGTPLRSASFYEWNPYFSEADFAAGLYSGFVSAGWPSSIGFIIDTSRNGWGGPDRPTSAVGSTVNEIVDSGRVDRREHRGLWCNSSGAGMGRAPEAAPSGFPASHIDAFVWVKPPGESDGSSSEIPNNEGKGFDRMCDPTYLSQHGVLTGALPNAPISGHWFHDQFVMLIQNAYPAIPTSGGGPVEPTPTAPAVPAGLSATAGDGQVSLSWDASQGATSYTVKRSTTSGGPYTTVATISGTSYTDSTVTNGTTYYYVVSAANNAGSSANSTQASAVPQGGGTNPNPSPTGDLVVQYKAGDTNATDNQIKPHFNIVNNGTTAVALSDLTLRYYLTADDQSLQFNCDWSMVGCTNLTGTFVNMSEGKEDADTYLEIKFNASAGTLAPGESTGDIQTRNNSSNWTNLNESNDYSYDPTKTSYANWDKVTLYQNGTLVWGNEPQ</sequence>
<dbReference type="GO" id="GO:0030248">
    <property type="term" value="F:cellulose binding"/>
    <property type="evidence" value="ECO:0007669"/>
    <property type="project" value="InterPro"/>
</dbReference>
<organism evidence="5 6">
    <name type="scientific">Paenibacillus lentus</name>
    <dbReference type="NCBI Taxonomy" id="1338368"/>
    <lineage>
        <taxon>Bacteria</taxon>
        <taxon>Bacillati</taxon>
        <taxon>Bacillota</taxon>
        <taxon>Bacilli</taxon>
        <taxon>Bacillales</taxon>
        <taxon>Paenibacillaceae</taxon>
        <taxon>Paenibacillus</taxon>
    </lineage>
</organism>
<dbReference type="Proteomes" id="UP000273145">
    <property type="component" value="Chromosome"/>
</dbReference>
<dbReference type="PROSITE" id="PS50853">
    <property type="entry name" value="FN3"/>
    <property type="match status" value="1"/>
</dbReference>
<keyword evidence="1 5" id="KW-0378">Hydrolase</keyword>
<dbReference type="SMART" id="SM01067">
    <property type="entry name" value="CBM_3"/>
    <property type="match status" value="1"/>
</dbReference>
<dbReference type="PANTHER" id="PTHR34876:SF4">
    <property type="entry name" value="1,4-BETA-D-GLUCAN CELLOBIOHYDROLASE C-RELATED"/>
    <property type="match status" value="1"/>
</dbReference>
<evidence type="ECO:0000259" key="3">
    <source>
        <dbReference type="PROSITE" id="PS50853"/>
    </source>
</evidence>
<dbReference type="Gene3D" id="3.20.20.40">
    <property type="entry name" value="1, 4-beta cellobiohydrolase"/>
    <property type="match status" value="1"/>
</dbReference>
<dbReference type="Gene3D" id="2.60.40.710">
    <property type="entry name" value="Endoglucanase-like"/>
    <property type="match status" value="1"/>
</dbReference>
<dbReference type="KEGG" id="plen:EIM92_10155"/>
<evidence type="ECO:0000256" key="2">
    <source>
        <dbReference type="SAM" id="MobiDB-lite"/>
    </source>
</evidence>
<dbReference type="InterPro" id="IPR008965">
    <property type="entry name" value="CBM2/CBM3_carb-bd_dom_sf"/>
</dbReference>
<dbReference type="PRINTS" id="PR00733">
    <property type="entry name" value="GLHYDRLASE6"/>
</dbReference>
<dbReference type="Pfam" id="PF01341">
    <property type="entry name" value="Glyco_hydro_6"/>
    <property type="match status" value="1"/>
</dbReference>
<accession>A0A3S8RTN0</accession>
<dbReference type="SMART" id="SM00060">
    <property type="entry name" value="FN3"/>
    <property type="match status" value="1"/>
</dbReference>
<feature type="compositionally biased region" description="Low complexity" evidence="2">
    <location>
        <begin position="553"/>
        <end position="563"/>
    </location>
</feature>
<dbReference type="PANTHER" id="PTHR34876">
    <property type="match status" value="1"/>
</dbReference>
<dbReference type="InterPro" id="IPR036966">
    <property type="entry name" value="CBM3_sf"/>
</dbReference>
<dbReference type="PROSITE" id="PS51172">
    <property type="entry name" value="CBM3"/>
    <property type="match status" value="1"/>
</dbReference>
<feature type="chain" id="PRO_5018820337" description="Glucanase" evidence="1">
    <location>
        <begin position="34"/>
        <end position="726"/>
    </location>
</feature>
<evidence type="ECO:0000313" key="6">
    <source>
        <dbReference type="Proteomes" id="UP000273145"/>
    </source>
</evidence>
<dbReference type="EMBL" id="CP034248">
    <property type="protein sequence ID" value="AZK46485.1"/>
    <property type="molecule type" value="Genomic_DNA"/>
</dbReference>
<keyword evidence="1" id="KW-0119">Carbohydrate metabolism</keyword>
<dbReference type="GO" id="GO:0004553">
    <property type="term" value="F:hydrolase activity, hydrolyzing O-glycosyl compounds"/>
    <property type="evidence" value="ECO:0007669"/>
    <property type="project" value="InterPro"/>
</dbReference>
<dbReference type="InterPro" id="IPR001956">
    <property type="entry name" value="CBM3"/>
</dbReference>
<proteinExistence type="inferred from homology"/>
<dbReference type="RefSeq" id="WP_125082543.1">
    <property type="nucleotide sequence ID" value="NZ_CP034248.1"/>
</dbReference>
<feature type="domain" description="Fibronectin type-III" evidence="3">
    <location>
        <begin position="477"/>
        <end position="566"/>
    </location>
</feature>
<dbReference type="InterPro" id="IPR036434">
    <property type="entry name" value="Beta_cellobiohydrolase_sf"/>
</dbReference>
<dbReference type="CDD" id="cd00063">
    <property type="entry name" value="FN3"/>
    <property type="match status" value="1"/>
</dbReference>
<dbReference type="Gene3D" id="2.60.40.10">
    <property type="entry name" value="Immunoglobulins"/>
    <property type="match status" value="1"/>
</dbReference>
<dbReference type="InterPro" id="IPR003961">
    <property type="entry name" value="FN3_dom"/>
</dbReference>
<dbReference type="OrthoDB" id="9775889at2"/>
<dbReference type="SUPFAM" id="SSF49265">
    <property type="entry name" value="Fibronectin type III"/>
    <property type="match status" value="1"/>
</dbReference>
<dbReference type="InterPro" id="IPR016288">
    <property type="entry name" value="Beta_cellobiohydrolase"/>
</dbReference>
<dbReference type="Pfam" id="PF00942">
    <property type="entry name" value="CBM_3"/>
    <property type="match status" value="1"/>
</dbReference>
<keyword evidence="1" id="KW-0326">Glycosidase</keyword>
<keyword evidence="1" id="KW-0136">Cellulose degradation</keyword>
<keyword evidence="1" id="KW-0624">Polysaccharide degradation</keyword>
<dbReference type="InterPro" id="IPR013783">
    <property type="entry name" value="Ig-like_fold"/>
</dbReference>
<reference evidence="5 6" key="1">
    <citation type="submission" date="2018-11" db="EMBL/GenBank/DDBJ databases">
        <title>Genome sequencing of Paenibacillus lentus DSM25539(T).</title>
        <authorList>
            <person name="Kook J.-K."/>
            <person name="Park S.-N."/>
            <person name="Lim Y.K."/>
        </authorList>
    </citation>
    <scope>NUCLEOTIDE SEQUENCE [LARGE SCALE GENOMIC DNA]</scope>
    <source>
        <strain evidence="5 6">DSM 25539</strain>
    </source>
</reference>
<protein>
    <recommendedName>
        <fullName evidence="1">Glucanase</fullName>
        <ecNumber evidence="1">3.2.1.-</ecNumber>
    </recommendedName>
</protein>
<dbReference type="GO" id="GO:0030245">
    <property type="term" value="P:cellulose catabolic process"/>
    <property type="evidence" value="ECO:0007669"/>
    <property type="project" value="UniProtKB-KW"/>
</dbReference>
<dbReference type="EC" id="3.2.1.-" evidence="1"/>
<gene>
    <name evidence="5" type="ORF">EIM92_10155</name>
</gene>
<keyword evidence="6" id="KW-1185">Reference proteome</keyword>
<feature type="signal peptide" evidence="1">
    <location>
        <begin position="1"/>
        <end position="33"/>
    </location>
</feature>
<keyword evidence="1" id="KW-0732">Signal</keyword>